<keyword evidence="1" id="KW-0808">Transferase</keyword>
<dbReference type="Gene3D" id="3.40.50.150">
    <property type="entry name" value="Vaccinia Virus protein VP39"/>
    <property type="match status" value="1"/>
</dbReference>
<dbReference type="InterPro" id="IPR029063">
    <property type="entry name" value="SAM-dependent_MTases_sf"/>
</dbReference>
<dbReference type="EMBL" id="JAENHP010000027">
    <property type="protein sequence ID" value="MBM2622691.1"/>
    <property type="molecule type" value="Genomic_DNA"/>
</dbReference>
<dbReference type="CDD" id="cd02440">
    <property type="entry name" value="AdoMet_MTases"/>
    <property type="match status" value="1"/>
</dbReference>
<dbReference type="PANTHER" id="PTHR43861:SF1">
    <property type="entry name" value="TRANS-ACONITATE 2-METHYLTRANSFERASE"/>
    <property type="match status" value="1"/>
</dbReference>
<comment type="caution">
    <text evidence="1">The sequence shown here is derived from an EMBL/GenBank/DDBJ whole genome shotgun (WGS) entry which is preliminary data.</text>
</comment>
<keyword evidence="1" id="KW-0489">Methyltransferase</keyword>
<protein>
    <submittedName>
        <fullName evidence="1">Methyltransferase domain-containing protein</fullName>
    </submittedName>
</protein>
<reference evidence="1 2" key="1">
    <citation type="submission" date="2021-01" db="EMBL/GenBank/DDBJ databases">
        <title>Actinoplanes sp. nov. LDG1-06 isolated from lichen.</title>
        <authorList>
            <person name="Saeng-In P."/>
            <person name="Phongsopitanun W."/>
            <person name="Kanchanasin P."/>
            <person name="Yuki M."/>
            <person name="Kudo T."/>
            <person name="Ohkuma M."/>
            <person name="Tanasupawat S."/>
        </authorList>
    </citation>
    <scope>NUCLEOTIDE SEQUENCE [LARGE SCALE GENOMIC DNA]</scope>
    <source>
        <strain evidence="1 2">LDG1-06</strain>
    </source>
</reference>
<keyword evidence="2" id="KW-1185">Reference proteome</keyword>
<accession>A0ABS2AS78</accession>
<dbReference type="Proteomes" id="UP000632138">
    <property type="component" value="Unassembled WGS sequence"/>
</dbReference>
<dbReference type="GO" id="GO:0032259">
    <property type="term" value="P:methylation"/>
    <property type="evidence" value="ECO:0007669"/>
    <property type="project" value="UniProtKB-KW"/>
</dbReference>
<evidence type="ECO:0000313" key="1">
    <source>
        <dbReference type="EMBL" id="MBM2622691.1"/>
    </source>
</evidence>
<dbReference type="GO" id="GO:0008168">
    <property type="term" value="F:methyltransferase activity"/>
    <property type="evidence" value="ECO:0007669"/>
    <property type="project" value="UniProtKB-KW"/>
</dbReference>
<dbReference type="PANTHER" id="PTHR43861">
    <property type="entry name" value="TRANS-ACONITATE 2-METHYLTRANSFERASE-RELATED"/>
    <property type="match status" value="1"/>
</dbReference>
<gene>
    <name evidence="1" type="ORF">JIG36_45050</name>
</gene>
<proteinExistence type="predicted"/>
<evidence type="ECO:0000313" key="2">
    <source>
        <dbReference type="Proteomes" id="UP000632138"/>
    </source>
</evidence>
<sequence length="262" mass="27433">MSVADIFDRVASRYDSVGVDFFTPLAAALIAAAAPKPGEHVLDAGCGRGAALLASAEAVGPTGHVTGIDFAPGMVSRTAAATAGLPQVTVQWGDAQAPDFPTASFDLVTAALVLFFLPDPPAALRNHRALLRPGGRLAFSSFAAHDPRYPATLRLLSSFAPAPPERPSLHAMFNSPETLREATTAAGFAHTETTEVSVESTFTDATQLVRWIGSHMGSQVIESIPESQRPEATAAVSTSHEWPMTLTTRVNLTVASMTTPVS</sequence>
<dbReference type="Pfam" id="PF13489">
    <property type="entry name" value="Methyltransf_23"/>
    <property type="match status" value="1"/>
</dbReference>
<dbReference type="SUPFAM" id="SSF53335">
    <property type="entry name" value="S-adenosyl-L-methionine-dependent methyltransferases"/>
    <property type="match status" value="1"/>
</dbReference>
<dbReference type="RefSeq" id="WP_203383039.1">
    <property type="nucleotide sequence ID" value="NZ_JAENHP010000027.1"/>
</dbReference>
<organism evidence="1 2">
    <name type="scientific">Paractinoplanes ovalisporus</name>
    <dbReference type="NCBI Taxonomy" id="2810368"/>
    <lineage>
        <taxon>Bacteria</taxon>
        <taxon>Bacillati</taxon>
        <taxon>Actinomycetota</taxon>
        <taxon>Actinomycetes</taxon>
        <taxon>Micromonosporales</taxon>
        <taxon>Micromonosporaceae</taxon>
        <taxon>Paractinoplanes</taxon>
    </lineage>
</organism>
<name>A0ABS2AS78_9ACTN</name>